<evidence type="ECO:0000313" key="8">
    <source>
        <dbReference type="Proteomes" id="UP000600449"/>
    </source>
</evidence>
<dbReference type="PANTHER" id="PTHR43133:SF62">
    <property type="entry name" value="RNA POLYMERASE SIGMA FACTOR SIGZ"/>
    <property type="match status" value="1"/>
</dbReference>
<dbReference type="GO" id="GO:0003677">
    <property type="term" value="F:DNA binding"/>
    <property type="evidence" value="ECO:0007669"/>
    <property type="project" value="InterPro"/>
</dbReference>
<dbReference type="InterPro" id="IPR014284">
    <property type="entry name" value="RNA_pol_sigma-70_dom"/>
</dbReference>
<dbReference type="GO" id="GO:0006352">
    <property type="term" value="P:DNA-templated transcription initiation"/>
    <property type="evidence" value="ECO:0007669"/>
    <property type="project" value="InterPro"/>
</dbReference>
<accession>A0A917V2H6</accession>
<feature type="domain" description="RNA polymerase sigma factor 70 region 4 type 2" evidence="6">
    <location>
        <begin position="127"/>
        <end position="179"/>
    </location>
</feature>
<evidence type="ECO:0000256" key="1">
    <source>
        <dbReference type="ARBA" id="ARBA00010641"/>
    </source>
</evidence>
<name>A0A917V2H6_9HYPH</name>
<evidence type="ECO:0000259" key="5">
    <source>
        <dbReference type="Pfam" id="PF04542"/>
    </source>
</evidence>
<dbReference type="NCBIfam" id="TIGR02937">
    <property type="entry name" value="sigma70-ECF"/>
    <property type="match status" value="1"/>
</dbReference>
<feature type="domain" description="RNA polymerase sigma-70 region 2" evidence="5">
    <location>
        <begin position="29"/>
        <end position="96"/>
    </location>
</feature>
<dbReference type="SUPFAM" id="SSF88659">
    <property type="entry name" value="Sigma3 and sigma4 domains of RNA polymerase sigma factors"/>
    <property type="match status" value="1"/>
</dbReference>
<dbReference type="GO" id="GO:0016987">
    <property type="term" value="F:sigma factor activity"/>
    <property type="evidence" value="ECO:0007669"/>
    <property type="project" value="UniProtKB-KW"/>
</dbReference>
<dbReference type="Pfam" id="PF04542">
    <property type="entry name" value="Sigma70_r2"/>
    <property type="match status" value="1"/>
</dbReference>
<reference evidence="7 8" key="1">
    <citation type="journal article" date="2014" name="Int. J. Syst. Evol. Microbiol.">
        <title>Complete genome sequence of Corynebacterium casei LMG S-19264T (=DSM 44701T), isolated from a smear-ripened cheese.</title>
        <authorList>
            <consortium name="US DOE Joint Genome Institute (JGI-PGF)"/>
            <person name="Walter F."/>
            <person name="Albersmeier A."/>
            <person name="Kalinowski J."/>
            <person name="Ruckert C."/>
        </authorList>
    </citation>
    <scope>NUCLEOTIDE SEQUENCE [LARGE SCALE GENOMIC DNA]</scope>
    <source>
        <strain evidence="7 8">CGMCC 1.9161</strain>
    </source>
</reference>
<dbReference type="Gene3D" id="1.10.1740.10">
    <property type="match status" value="1"/>
</dbReference>
<sequence>MRHSPESEEPLEALLAAVAGEDRAAYRRLYERTSAKLFGVVLRIVKDRGMAEEVLQEVYLGIWRGASSYAAEKARPMTWMITIARNRAIDAVRGRREVLLDPGEDGEDRIAAIPDPFDAAATFADRDALTRCLDLLEEAHRHCILLAYCEGWSREELAARTGKNVNTIKTWLHRGLATLRGCLSS</sequence>
<evidence type="ECO:0000313" key="7">
    <source>
        <dbReference type="EMBL" id="GGK23981.1"/>
    </source>
</evidence>
<comment type="caution">
    <text evidence="7">The sequence shown here is derived from an EMBL/GenBank/DDBJ whole genome shotgun (WGS) entry which is preliminary data.</text>
</comment>
<dbReference type="InterPro" id="IPR039425">
    <property type="entry name" value="RNA_pol_sigma-70-like"/>
</dbReference>
<keyword evidence="3" id="KW-0731">Sigma factor</keyword>
<dbReference type="SUPFAM" id="SSF88946">
    <property type="entry name" value="Sigma2 domain of RNA polymerase sigma factors"/>
    <property type="match status" value="1"/>
</dbReference>
<dbReference type="InterPro" id="IPR013324">
    <property type="entry name" value="RNA_pol_sigma_r3/r4-like"/>
</dbReference>
<dbReference type="RefSeq" id="WP_188909865.1">
    <property type="nucleotide sequence ID" value="NZ_BMMF01000002.1"/>
</dbReference>
<dbReference type="EMBL" id="BMMF01000002">
    <property type="protein sequence ID" value="GGK23981.1"/>
    <property type="molecule type" value="Genomic_DNA"/>
</dbReference>
<dbReference type="AlphaFoldDB" id="A0A917V2H6"/>
<dbReference type="InterPro" id="IPR007627">
    <property type="entry name" value="RNA_pol_sigma70_r2"/>
</dbReference>
<keyword evidence="2" id="KW-0805">Transcription regulation</keyword>
<evidence type="ECO:0000256" key="3">
    <source>
        <dbReference type="ARBA" id="ARBA00023082"/>
    </source>
</evidence>
<dbReference type="InterPro" id="IPR013249">
    <property type="entry name" value="RNA_pol_sigma70_r4_t2"/>
</dbReference>
<dbReference type="Proteomes" id="UP000600449">
    <property type="component" value="Unassembled WGS sequence"/>
</dbReference>
<organism evidence="7 8">
    <name type="scientific">Salinarimonas ramus</name>
    <dbReference type="NCBI Taxonomy" id="690164"/>
    <lineage>
        <taxon>Bacteria</taxon>
        <taxon>Pseudomonadati</taxon>
        <taxon>Pseudomonadota</taxon>
        <taxon>Alphaproteobacteria</taxon>
        <taxon>Hyphomicrobiales</taxon>
        <taxon>Salinarimonadaceae</taxon>
        <taxon>Salinarimonas</taxon>
    </lineage>
</organism>
<comment type="similarity">
    <text evidence="1">Belongs to the sigma-70 factor family. ECF subfamily.</text>
</comment>
<proteinExistence type="inferred from homology"/>
<dbReference type="CDD" id="cd06171">
    <property type="entry name" value="Sigma70_r4"/>
    <property type="match status" value="1"/>
</dbReference>
<gene>
    <name evidence="7" type="ORF">GCM10011322_08280</name>
</gene>
<evidence type="ECO:0000256" key="4">
    <source>
        <dbReference type="ARBA" id="ARBA00023163"/>
    </source>
</evidence>
<keyword evidence="8" id="KW-1185">Reference proteome</keyword>
<dbReference type="Pfam" id="PF08281">
    <property type="entry name" value="Sigma70_r4_2"/>
    <property type="match status" value="1"/>
</dbReference>
<keyword evidence="4" id="KW-0804">Transcription</keyword>
<dbReference type="Gene3D" id="1.10.10.10">
    <property type="entry name" value="Winged helix-like DNA-binding domain superfamily/Winged helix DNA-binding domain"/>
    <property type="match status" value="1"/>
</dbReference>
<dbReference type="InterPro" id="IPR036388">
    <property type="entry name" value="WH-like_DNA-bd_sf"/>
</dbReference>
<protein>
    <submittedName>
        <fullName evidence="7">RNA polymerase sigma factor</fullName>
    </submittedName>
</protein>
<dbReference type="PANTHER" id="PTHR43133">
    <property type="entry name" value="RNA POLYMERASE ECF-TYPE SIGMA FACTO"/>
    <property type="match status" value="1"/>
</dbReference>
<evidence type="ECO:0000259" key="6">
    <source>
        <dbReference type="Pfam" id="PF08281"/>
    </source>
</evidence>
<dbReference type="InterPro" id="IPR013325">
    <property type="entry name" value="RNA_pol_sigma_r2"/>
</dbReference>
<evidence type="ECO:0000256" key="2">
    <source>
        <dbReference type="ARBA" id="ARBA00023015"/>
    </source>
</evidence>